<evidence type="ECO:0000313" key="1">
    <source>
        <dbReference type="EMBL" id="KAK9669224.1"/>
    </source>
</evidence>
<accession>A0AAW1GWK7</accession>
<sequence>MNIMRPEVIRNARELESVDGSLLADDAPLCRDMSLQQVMQRVHDIWKFAHDVAINTVWMHVTYRGIRSLLAKQPVADMIVDMASIYATLGAQDVAYLPTTVRFLDVAKSQISIGRQYVKLRYLPGDATALWKVDNVAVVISQVPGYSILDDIGRFTYSYIDVPRQTNGYDCGMFGIK</sequence>
<gene>
    <name evidence="1" type="ORF">RND81_13G117000</name>
</gene>
<evidence type="ECO:0000313" key="2">
    <source>
        <dbReference type="Proteomes" id="UP001443914"/>
    </source>
</evidence>
<protein>
    <recommendedName>
        <fullName evidence="3">Ubiquitin-like protease family profile domain-containing protein</fullName>
    </recommendedName>
</protein>
<comment type="caution">
    <text evidence="1">The sequence shown here is derived from an EMBL/GenBank/DDBJ whole genome shotgun (WGS) entry which is preliminary data.</text>
</comment>
<reference evidence="1" key="1">
    <citation type="submission" date="2024-03" db="EMBL/GenBank/DDBJ databases">
        <title>WGS assembly of Saponaria officinalis var. Norfolk2.</title>
        <authorList>
            <person name="Jenkins J."/>
            <person name="Shu S."/>
            <person name="Grimwood J."/>
            <person name="Barry K."/>
            <person name="Goodstein D."/>
            <person name="Schmutz J."/>
            <person name="Leebens-Mack J."/>
            <person name="Osbourn A."/>
        </authorList>
    </citation>
    <scope>NUCLEOTIDE SEQUENCE [LARGE SCALE GENOMIC DNA]</scope>
    <source>
        <strain evidence="1">JIC</strain>
    </source>
</reference>
<dbReference type="EMBL" id="JBDFQZ010000013">
    <property type="protein sequence ID" value="KAK9669224.1"/>
    <property type="molecule type" value="Genomic_DNA"/>
</dbReference>
<name>A0AAW1GWK7_SAPOF</name>
<keyword evidence="2" id="KW-1185">Reference proteome</keyword>
<organism evidence="1 2">
    <name type="scientific">Saponaria officinalis</name>
    <name type="common">Common soapwort</name>
    <name type="synonym">Lychnis saponaria</name>
    <dbReference type="NCBI Taxonomy" id="3572"/>
    <lineage>
        <taxon>Eukaryota</taxon>
        <taxon>Viridiplantae</taxon>
        <taxon>Streptophyta</taxon>
        <taxon>Embryophyta</taxon>
        <taxon>Tracheophyta</taxon>
        <taxon>Spermatophyta</taxon>
        <taxon>Magnoliopsida</taxon>
        <taxon>eudicotyledons</taxon>
        <taxon>Gunneridae</taxon>
        <taxon>Pentapetalae</taxon>
        <taxon>Caryophyllales</taxon>
        <taxon>Caryophyllaceae</taxon>
        <taxon>Caryophylleae</taxon>
        <taxon>Saponaria</taxon>
    </lineage>
</organism>
<evidence type="ECO:0008006" key="3">
    <source>
        <dbReference type="Google" id="ProtNLM"/>
    </source>
</evidence>
<dbReference type="Proteomes" id="UP001443914">
    <property type="component" value="Unassembled WGS sequence"/>
</dbReference>
<proteinExistence type="predicted"/>
<dbReference type="AlphaFoldDB" id="A0AAW1GWK7"/>